<name>A0A5Q0Q8W0_9SPHI</name>
<keyword evidence="2" id="KW-0378">Hydrolase</keyword>
<feature type="domain" description="AB hydrolase-1" evidence="1">
    <location>
        <begin position="32"/>
        <end position="259"/>
    </location>
</feature>
<gene>
    <name evidence="2" type="ORF">GFH32_05780</name>
</gene>
<reference evidence="2 3" key="1">
    <citation type="submission" date="2019-10" db="EMBL/GenBank/DDBJ databases">
        <authorList>
            <person name="Dong K."/>
        </authorList>
    </citation>
    <scope>NUCLEOTIDE SEQUENCE [LARGE SCALE GENOMIC DNA]</scope>
    <source>
        <strain evidence="3">dk4302</strain>
    </source>
</reference>
<dbReference type="AlphaFoldDB" id="A0A5Q0Q8W0"/>
<dbReference type="KEGG" id="sphe:GFH32_05780"/>
<dbReference type="PRINTS" id="PR00111">
    <property type="entry name" value="ABHYDROLASE"/>
</dbReference>
<dbReference type="InterPro" id="IPR029058">
    <property type="entry name" value="AB_hydrolase_fold"/>
</dbReference>
<dbReference type="SUPFAM" id="SSF53474">
    <property type="entry name" value="alpha/beta-Hydrolases"/>
    <property type="match status" value="1"/>
</dbReference>
<dbReference type="EMBL" id="CP045652">
    <property type="protein sequence ID" value="QGA25856.1"/>
    <property type="molecule type" value="Genomic_DNA"/>
</dbReference>
<dbReference type="Proteomes" id="UP000326921">
    <property type="component" value="Chromosome"/>
</dbReference>
<dbReference type="PANTHER" id="PTHR43798">
    <property type="entry name" value="MONOACYLGLYCEROL LIPASE"/>
    <property type="match status" value="1"/>
</dbReference>
<dbReference type="InterPro" id="IPR000073">
    <property type="entry name" value="AB_hydrolase_1"/>
</dbReference>
<dbReference type="Gene3D" id="3.40.50.1820">
    <property type="entry name" value="alpha/beta hydrolase"/>
    <property type="match status" value="1"/>
</dbReference>
<dbReference type="Pfam" id="PF00561">
    <property type="entry name" value="Abhydrolase_1"/>
    <property type="match status" value="1"/>
</dbReference>
<evidence type="ECO:0000313" key="3">
    <source>
        <dbReference type="Proteomes" id="UP000326921"/>
    </source>
</evidence>
<dbReference type="RefSeq" id="WP_153510178.1">
    <property type="nucleotide sequence ID" value="NZ_CP045652.1"/>
</dbReference>
<accession>A0A5Q0Q8W0</accession>
<keyword evidence="3" id="KW-1185">Reference proteome</keyword>
<proteinExistence type="predicted"/>
<dbReference type="GO" id="GO:0016787">
    <property type="term" value="F:hydrolase activity"/>
    <property type="evidence" value="ECO:0007669"/>
    <property type="project" value="UniProtKB-KW"/>
</dbReference>
<evidence type="ECO:0000259" key="1">
    <source>
        <dbReference type="Pfam" id="PF00561"/>
    </source>
</evidence>
<sequence>MAERIIKSNKIRVGDLSIAYHIKKATETPEKTIIFLHGFPFNKNMWRDQLESLEDNITGIAVDIRGHGNSTKGHGFFSIDVFAKDLGAFMRKLEIESAVLCGISMGGYIALRAYQLFPEKISGLILCDTHSKADDNAGKQKRFDAVQAVLQHGRRPYAIGFIGNVFSPRSVEDKPDAVELIKSSIRRNSISSICATLLALAARTDTTDVLADIKVPTLVIRGKEDKITPAELMGELAKKIKGATYLEFEHCGHLPNLEDVEKFNLNMNTFLQEKI</sequence>
<evidence type="ECO:0000313" key="2">
    <source>
        <dbReference type="EMBL" id="QGA25856.1"/>
    </source>
</evidence>
<dbReference type="InterPro" id="IPR050266">
    <property type="entry name" value="AB_hydrolase_sf"/>
</dbReference>
<organism evidence="2 3">
    <name type="scientific">Sphingobacterium zhuxiongii</name>
    <dbReference type="NCBI Taxonomy" id="2662364"/>
    <lineage>
        <taxon>Bacteria</taxon>
        <taxon>Pseudomonadati</taxon>
        <taxon>Bacteroidota</taxon>
        <taxon>Sphingobacteriia</taxon>
        <taxon>Sphingobacteriales</taxon>
        <taxon>Sphingobacteriaceae</taxon>
        <taxon>Sphingobacterium</taxon>
    </lineage>
</organism>
<protein>
    <submittedName>
        <fullName evidence="2">Alpha/beta fold hydrolase</fullName>
    </submittedName>
</protein>